<keyword evidence="3" id="KW-1185">Reference proteome</keyword>
<evidence type="ECO:0000259" key="1">
    <source>
        <dbReference type="Pfam" id="PF00551"/>
    </source>
</evidence>
<dbReference type="OrthoDB" id="1092294at2"/>
<dbReference type="PANTHER" id="PTHR11138">
    <property type="entry name" value="METHIONYL-TRNA FORMYLTRANSFERASE"/>
    <property type="match status" value="1"/>
</dbReference>
<organism evidence="2 3">
    <name type="scientific">Flagellimonas lutimaris</name>
    <dbReference type="NCBI Taxonomy" id="475082"/>
    <lineage>
        <taxon>Bacteria</taxon>
        <taxon>Pseudomonadati</taxon>
        <taxon>Bacteroidota</taxon>
        <taxon>Flavobacteriia</taxon>
        <taxon>Flavobacteriales</taxon>
        <taxon>Flavobacteriaceae</taxon>
        <taxon>Flagellimonas</taxon>
    </lineage>
</organism>
<dbReference type="PANTHER" id="PTHR11138:SF5">
    <property type="entry name" value="METHIONYL-TRNA FORMYLTRANSFERASE, MITOCHONDRIAL"/>
    <property type="match status" value="1"/>
</dbReference>
<dbReference type="Gene3D" id="3.40.50.12230">
    <property type="match status" value="1"/>
</dbReference>
<feature type="domain" description="Formyl transferase N-terminal" evidence="1">
    <location>
        <begin position="53"/>
        <end position="155"/>
    </location>
</feature>
<protein>
    <recommendedName>
        <fullName evidence="1">Formyl transferase N-terminal domain-containing protein</fullName>
    </recommendedName>
</protein>
<name>A0A3A1N3N8_9FLAO</name>
<dbReference type="InterPro" id="IPR036477">
    <property type="entry name" value="Formyl_transf_N_sf"/>
</dbReference>
<reference evidence="2 3" key="1">
    <citation type="submission" date="2018-08" db="EMBL/GenBank/DDBJ databases">
        <title>Proposal of Muricauda 72 sp.nov. and Muricauda NH166 sp.nov., isolated from seawater.</title>
        <authorList>
            <person name="Cheng H."/>
            <person name="Wu Y.-H."/>
            <person name="Guo L.-L."/>
            <person name="Xu X.-W."/>
        </authorList>
    </citation>
    <scope>NUCLEOTIDE SEQUENCE [LARGE SCALE GENOMIC DNA]</scope>
    <source>
        <strain evidence="2 3">KCTC 22173</strain>
    </source>
</reference>
<dbReference type="SUPFAM" id="SSF53328">
    <property type="entry name" value="Formyltransferase"/>
    <property type="match status" value="1"/>
</dbReference>
<dbReference type="EMBL" id="QXFH01000077">
    <property type="protein sequence ID" value="RIV30527.1"/>
    <property type="molecule type" value="Genomic_DNA"/>
</dbReference>
<dbReference type="Pfam" id="PF00551">
    <property type="entry name" value="Formyl_trans_N"/>
    <property type="match status" value="1"/>
</dbReference>
<dbReference type="AlphaFoldDB" id="A0A3A1N3N8"/>
<dbReference type="PROSITE" id="PS00373">
    <property type="entry name" value="GART"/>
    <property type="match status" value="1"/>
</dbReference>
<dbReference type="InterPro" id="IPR002376">
    <property type="entry name" value="Formyl_transf_N"/>
</dbReference>
<proteinExistence type="predicted"/>
<comment type="caution">
    <text evidence="2">The sequence shown here is derived from an EMBL/GenBank/DDBJ whole genome shotgun (WGS) entry which is preliminary data.</text>
</comment>
<accession>A0A3A1N3N8</accession>
<evidence type="ECO:0000313" key="2">
    <source>
        <dbReference type="EMBL" id="RIV30527.1"/>
    </source>
</evidence>
<evidence type="ECO:0000313" key="3">
    <source>
        <dbReference type="Proteomes" id="UP000266067"/>
    </source>
</evidence>
<dbReference type="GO" id="GO:0004479">
    <property type="term" value="F:methionyl-tRNA formyltransferase activity"/>
    <property type="evidence" value="ECO:0007669"/>
    <property type="project" value="TreeGrafter"/>
</dbReference>
<sequence length="236" mass="27920">MVQDFQPKTPNNKTILFFCRENCEFSKMGINLMLDLGYTLKVVFNQGKGGKLPKDIELFECDYIICFRSWFILPKQLIEKPKYFAINLHPGPPAYPGSGCINFAFYNEENYFGVTTHLMEEKVDSGKIIDYETFPLLQSQTLENVLKTTHQKLYNQLTDLILNLSAFGNEYVHQKIKENEGVKWSEKKRKLKEVEEHREIKFDMDKKEIAKRIRSFHHPDYPVFIILDEKRFYLKK</sequence>
<dbReference type="Proteomes" id="UP000266067">
    <property type="component" value="Unassembled WGS sequence"/>
</dbReference>
<dbReference type="InterPro" id="IPR001555">
    <property type="entry name" value="GART_AS"/>
</dbReference>
<dbReference type="GO" id="GO:0005829">
    <property type="term" value="C:cytosol"/>
    <property type="evidence" value="ECO:0007669"/>
    <property type="project" value="TreeGrafter"/>
</dbReference>
<gene>
    <name evidence="2" type="ORF">D2V08_15670</name>
</gene>